<comment type="subcellular location">
    <subcellularLocation>
        <location evidence="9">Cytoplasm</location>
    </subcellularLocation>
</comment>
<dbReference type="RefSeq" id="WP_311757765.1">
    <property type="nucleotide sequence ID" value="NZ_JAVRQI010000001.1"/>
</dbReference>
<feature type="binding site" evidence="9">
    <location>
        <position position="188"/>
    </location>
    <ligand>
        <name>substrate</name>
    </ligand>
</feature>
<keyword evidence="5 9" id="KW-0479">Metal-binding</keyword>
<evidence type="ECO:0000313" key="13">
    <source>
        <dbReference type="EMBL" id="MDT1060678.1"/>
    </source>
</evidence>
<dbReference type="SUPFAM" id="SSF56655">
    <property type="entry name" value="Carbohydrate phosphatase"/>
    <property type="match status" value="1"/>
</dbReference>
<comment type="caution">
    <text evidence="9">Lacks conserved residue(s) required for the propagation of feature annotation.</text>
</comment>
<feature type="binding site" evidence="9">
    <location>
        <position position="97"/>
    </location>
    <ligand>
        <name>Mg(2+)</name>
        <dbReference type="ChEBI" id="CHEBI:18420"/>
        <label>1</label>
    </ligand>
</feature>
<dbReference type="EC" id="3.1.3.11" evidence="9"/>
<keyword evidence="4 9" id="KW-0963">Cytoplasm</keyword>
<evidence type="ECO:0000256" key="3">
    <source>
        <dbReference type="ARBA" id="ARBA00010941"/>
    </source>
</evidence>
<protein>
    <recommendedName>
        <fullName evidence="9">Fructose-1,6-bisphosphatase class 1</fullName>
        <shortName evidence="9">FBPase class 1</shortName>
        <ecNumber evidence="9">3.1.3.11</ecNumber>
    </recommendedName>
    <alternativeName>
        <fullName evidence="9">D-fructose-1,6-bisphosphate 1-phosphohydrolase class 1</fullName>
    </alternativeName>
</protein>
<feature type="binding site" evidence="9">
    <location>
        <position position="260"/>
    </location>
    <ligand>
        <name>Mg(2+)</name>
        <dbReference type="ChEBI" id="CHEBI:18420"/>
        <label>2</label>
    </ligand>
</feature>
<keyword evidence="14" id="KW-1185">Reference proteome</keyword>
<dbReference type="InterPro" id="IPR033391">
    <property type="entry name" value="FBPase_N"/>
</dbReference>
<dbReference type="Gene3D" id="3.40.190.80">
    <property type="match status" value="1"/>
</dbReference>
<evidence type="ECO:0000313" key="14">
    <source>
        <dbReference type="Proteomes" id="UP001251085"/>
    </source>
</evidence>
<name>A0ABU3E8Z5_9RHOB</name>
<keyword evidence="7 9" id="KW-0460">Magnesium</keyword>
<evidence type="ECO:0000256" key="9">
    <source>
        <dbReference type="HAMAP-Rule" id="MF_01855"/>
    </source>
</evidence>
<dbReference type="HAMAP" id="MF_01855">
    <property type="entry name" value="FBPase_class1"/>
    <property type="match status" value="1"/>
</dbReference>
<organism evidence="13 14">
    <name type="scientific">Paracoccus broussonetiae</name>
    <dbReference type="NCBI Taxonomy" id="3075834"/>
    <lineage>
        <taxon>Bacteria</taxon>
        <taxon>Pseudomonadati</taxon>
        <taxon>Pseudomonadota</taxon>
        <taxon>Alphaproteobacteria</taxon>
        <taxon>Rhodobacterales</taxon>
        <taxon>Paracoccaceae</taxon>
        <taxon>Paracoccus</taxon>
    </lineage>
</organism>
<sequence>MTATSIDSRRIPAEFRPMMQAIAETGARLAAIIRGGRDLGAAVGRNSDGDGQKALDVLADDMFREALAGTGVRWLVSEEQDHAIEVDPAGVLAVAMDPLDGSSNIDTNVSIGSIFAIYPAEDTAEASFLRPLRQQIGGGYIIYGPRCAMMVSFGDGVQHYVLDPATDAFRIENTRLMMPDCSFEFAINASNYRHWARPVRAFIDDCLAGIDGPRETNFNMRWIASLVAETHRILIRGGVFLYPADARKGYERGRLRLLYECGPIAFLIEQAGGRASDSCEPMLDQQVQALHQRSPFVFGSAEKVARIAAYHDLPETEVSALFGNRGLFRA</sequence>
<comment type="pathway">
    <text evidence="2">Carbohydrate biosynthesis; Calvin cycle.</text>
</comment>
<dbReference type="EMBL" id="JAVRQI010000001">
    <property type="protein sequence ID" value="MDT1060678.1"/>
    <property type="molecule type" value="Genomic_DNA"/>
</dbReference>
<dbReference type="GO" id="GO:0042132">
    <property type="term" value="F:fructose 1,6-bisphosphate 1-phosphatase activity"/>
    <property type="evidence" value="ECO:0007669"/>
    <property type="project" value="UniProtKB-EC"/>
</dbReference>
<evidence type="ECO:0000256" key="6">
    <source>
        <dbReference type="ARBA" id="ARBA00022801"/>
    </source>
</evidence>
<dbReference type="PIRSF" id="PIRSF000904">
    <property type="entry name" value="FBPtase_SBPase"/>
    <property type="match status" value="1"/>
</dbReference>
<comment type="catalytic activity">
    <reaction evidence="1 9">
        <text>beta-D-fructose 1,6-bisphosphate + H2O = beta-D-fructose 6-phosphate + phosphate</text>
        <dbReference type="Rhea" id="RHEA:11064"/>
        <dbReference type="ChEBI" id="CHEBI:15377"/>
        <dbReference type="ChEBI" id="CHEBI:32966"/>
        <dbReference type="ChEBI" id="CHEBI:43474"/>
        <dbReference type="ChEBI" id="CHEBI:57634"/>
        <dbReference type="EC" id="3.1.3.11"/>
    </reaction>
</comment>
<feature type="domain" description="Fructose-1-6-bisphosphatase class 1 C-terminal" evidence="12">
    <location>
        <begin position="180"/>
        <end position="311"/>
    </location>
</feature>
<dbReference type="Proteomes" id="UP001251085">
    <property type="component" value="Unassembled WGS sequence"/>
</dbReference>
<proteinExistence type="inferred from homology"/>
<evidence type="ECO:0000256" key="1">
    <source>
        <dbReference type="ARBA" id="ARBA00001273"/>
    </source>
</evidence>
<comment type="caution">
    <text evidence="13">The sequence shown here is derived from an EMBL/GenBank/DDBJ whole genome shotgun (WGS) entry which is preliminary data.</text>
</comment>
<dbReference type="InterPro" id="IPR044015">
    <property type="entry name" value="FBPase_C_dom"/>
</dbReference>
<evidence type="ECO:0000256" key="4">
    <source>
        <dbReference type="ARBA" id="ARBA00022490"/>
    </source>
</evidence>
<feature type="binding site" evidence="9">
    <location>
        <position position="99"/>
    </location>
    <ligand>
        <name>Mg(2+)</name>
        <dbReference type="ChEBI" id="CHEBI:18420"/>
        <label>1</label>
    </ligand>
</feature>
<evidence type="ECO:0000256" key="8">
    <source>
        <dbReference type="ARBA" id="ARBA00023277"/>
    </source>
</evidence>
<evidence type="ECO:0000259" key="12">
    <source>
        <dbReference type="Pfam" id="PF18913"/>
    </source>
</evidence>
<dbReference type="InterPro" id="IPR000146">
    <property type="entry name" value="FBPase_class-1"/>
</dbReference>
<dbReference type="PIRSF" id="PIRSF500210">
    <property type="entry name" value="FBPtase"/>
    <property type="match status" value="1"/>
</dbReference>
<dbReference type="InterPro" id="IPR028343">
    <property type="entry name" value="FBPtase"/>
</dbReference>
<dbReference type="CDD" id="cd00354">
    <property type="entry name" value="FBPase"/>
    <property type="match status" value="1"/>
</dbReference>
<keyword evidence="8 9" id="KW-0119">Carbohydrate metabolism</keyword>
<feature type="binding site" evidence="9">
    <location>
        <position position="100"/>
    </location>
    <ligand>
        <name>Mg(2+)</name>
        <dbReference type="ChEBI" id="CHEBI:18420"/>
        <label>2</label>
    </ligand>
</feature>
<gene>
    <name evidence="9" type="primary">fbp</name>
    <name evidence="13" type="ORF">RM190_02345</name>
</gene>
<dbReference type="NCBIfam" id="NF006780">
    <property type="entry name" value="PRK09293.1-4"/>
    <property type="match status" value="1"/>
</dbReference>
<evidence type="ECO:0000256" key="2">
    <source>
        <dbReference type="ARBA" id="ARBA00005215"/>
    </source>
</evidence>
<keyword evidence="6 9" id="KW-0378">Hydrolase</keyword>
<dbReference type="Pfam" id="PF00316">
    <property type="entry name" value="FBPase"/>
    <property type="match status" value="1"/>
</dbReference>
<dbReference type="Pfam" id="PF18913">
    <property type="entry name" value="FBPase_C"/>
    <property type="match status" value="1"/>
</dbReference>
<comment type="cofactor">
    <cofactor evidence="9">
        <name>Mg(2+)</name>
        <dbReference type="ChEBI" id="CHEBI:18420"/>
    </cofactor>
    <text evidence="9">Binds 2 magnesium ions per subunit.</text>
</comment>
<dbReference type="PANTHER" id="PTHR11556">
    <property type="entry name" value="FRUCTOSE-1,6-BISPHOSPHATASE-RELATED"/>
    <property type="match status" value="1"/>
</dbReference>
<feature type="domain" description="Fructose-1-6-bisphosphatase class I N-terminal" evidence="11">
    <location>
        <begin position="38"/>
        <end position="169"/>
    </location>
</feature>
<evidence type="ECO:0000256" key="5">
    <source>
        <dbReference type="ARBA" id="ARBA00022723"/>
    </source>
</evidence>
<evidence type="ECO:0000256" key="10">
    <source>
        <dbReference type="RuleBase" id="RU000508"/>
    </source>
</evidence>
<feature type="binding site" evidence="9">
    <location>
        <position position="97"/>
    </location>
    <ligand>
        <name>Mg(2+)</name>
        <dbReference type="ChEBI" id="CHEBI:18420"/>
        <label>2</label>
    </ligand>
</feature>
<feature type="binding site" evidence="9">
    <location>
        <position position="78"/>
    </location>
    <ligand>
        <name>Mg(2+)</name>
        <dbReference type="ChEBI" id="CHEBI:18420"/>
        <label>1</label>
    </ligand>
</feature>
<dbReference type="PRINTS" id="PR00115">
    <property type="entry name" value="F16BPHPHTASE"/>
</dbReference>
<dbReference type="Gene3D" id="3.30.540.10">
    <property type="entry name" value="Fructose-1,6-Bisphosphatase, subunit A, domain 1"/>
    <property type="match status" value="1"/>
</dbReference>
<evidence type="ECO:0000256" key="7">
    <source>
        <dbReference type="ARBA" id="ARBA00022842"/>
    </source>
</evidence>
<evidence type="ECO:0000259" key="11">
    <source>
        <dbReference type="Pfam" id="PF00316"/>
    </source>
</evidence>
<comment type="subunit">
    <text evidence="9">Homotetramer.</text>
</comment>
<comment type="similarity">
    <text evidence="3 9 10">Belongs to the FBPase class 1 family.</text>
</comment>
<reference evidence="14" key="1">
    <citation type="submission" date="2023-07" db="EMBL/GenBank/DDBJ databases">
        <title>Characterization of two Paracoccaceae strains isolated from Phycosphere and proposal of Xinfangfangia lacusdiani sp. nov.</title>
        <authorList>
            <person name="Deng Y."/>
            <person name="Zhang Y.Q."/>
        </authorList>
    </citation>
    <scope>NUCLEOTIDE SEQUENCE [LARGE SCALE GENOMIC DNA]</scope>
    <source>
        <strain evidence="14">CPCC 101403</strain>
    </source>
</reference>
<dbReference type="PROSITE" id="PS00124">
    <property type="entry name" value="FBPASE"/>
    <property type="match status" value="1"/>
</dbReference>
<dbReference type="InterPro" id="IPR020548">
    <property type="entry name" value="Fructose_bisphosphatase_AS"/>
</dbReference>
<dbReference type="PANTHER" id="PTHR11556:SF35">
    <property type="entry name" value="SEDOHEPTULOSE-1,7-BISPHOSPHATASE, CHLOROPLASTIC"/>
    <property type="match status" value="1"/>
</dbReference>
<accession>A0ABU3E8Z5</accession>
<feature type="binding site" evidence="9">
    <location>
        <begin position="100"/>
        <end position="103"/>
    </location>
    <ligand>
        <name>substrate</name>
    </ligand>
</feature>